<name>A0A7R7XMG9_9EURO</name>
<evidence type="ECO:0000313" key="1">
    <source>
        <dbReference type="EMBL" id="BCS24246.1"/>
    </source>
</evidence>
<protein>
    <submittedName>
        <fullName evidence="1">Uncharacterized protein</fullName>
    </submittedName>
</protein>
<reference evidence="1" key="2">
    <citation type="submission" date="2021-02" db="EMBL/GenBank/DDBJ databases">
        <title>Aspergillus puulaauensis MK2 genome sequence.</title>
        <authorList>
            <person name="Futagami T."/>
            <person name="Mori K."/>
            <person name="Kadooka C."/>
            <person name="Tanaka T."/>
        </authorList>
    </citation>
    <scope>NUCLEOTIDE SEQUENCE</scope>
    <source>
        <strain evidence="1">MK2</strain>
    </source>
</reference>
<dbReference type="Proteomes" id="UP000654913">
    <property type="component" value="Chromosome 4"/>
</dbReference>
<accession>A0A7R7XMG9</accession>
<dbReference type="KEGG" id="apuu:APUU_40690A"/>
<dbReference type="EMBL" id="AP024446">
    <property type="protein sequence ID" value="BCS24246.1"/>
    <property type="molecule type" value="Genomic_DNA"/>
</dbReference>
<dbReference type="GeneID" id="64974251"/>
<sequence>MIPSPVLYHQPLPDPSTSMCPTYMEAVRWLLYLISLSILLTIKGPPASFFKTQLLLCRCEAGAVECEIALNRRFGLGFVNASKEVFFLDNTSIYPPSLLCMKQAKSFYLSTSSR</sequence>
<dbReference type="RefSeq" id="XP_041556440.1">
    <property type="nucleotide sequence ID" value="XM_041703790.1"/>
</dbReference>
<evidence type="ECO:0000313" key="2">
    <source>
        <dbReference type="Proteomes" id="UP000654913"/>
    </source>
</evidence>
<organism evidence="1 2">
    <name type="scientific">Aspergillus puulaauensis</name>
    <dbReference type="NCBI Taxonomy" id="1220207"/>
    <lineage>
        <taxon>Eukaryota</taxon>
        <taxon>Fungi</taxon>
        <taxon>Dikarya</taxon>
        <taxon>Ascomycota</taxon>
        <taxon>Pezizomycotina</taxon>
        <taxon>Eurotiomycetes</taxon>
        <taxon>Eurotiomycetidae</taxon>
        <taxon>Eurotiales</taxon>
        <taxon>Aspergillaceae</taxon>
        <taxon>Aspergillus</taxon>
    </lineage>
</organism>
<dbReference type="AlphaFoldDB" id="A0A7R7XMG9"/>
<proteinExistence type="predicted"/>
<gene>
    <name evidence="1" type="ORF">APUU_40690A</name>
</gene>
<reference evidence="1" key="1">
    <citation type="submission" date="2021-01" db="EMBL/GenBank/DDBJ databases">
        <authorList>
            <consortium name="Aspergillus puulaauensis MK2 genome sequencing consortium"/>
            <person name="Kazuki M."/>
            <person name="Futagami T."/>
        </authorList>
    </citation>
    <scope>NUCLEOTIDE SEQUENCE</scope>
    <source>
        <strain evidence="1">MK2</strain>
    </source>
</reference>
<keyword evidence="2" id="KW-1185">Reference proteome</keyword>